<feature type="domain" description="GRF-type" evidence="15">
    <location>
        <begin position="860"/>
        <end position="901"/>
    </location>
</feature>
<dbReference type="InterPro" id="IPR003602">
    <property type="entry name" value="Topo_IA_DNA-bd_dom"/>
</dbReference>
<evidence type="ECO:0000313" key="18">
    <source>
        <dbReference type="Proteomes" id="UP001150538"/>
    </source>
</evidence>
<feature type="domain" description="CCHC-type" evidence="13">
    <location>
        <begin position="913"/>
        <end position="928"/>
    </location>
</feature>
<proteinExistence type="inferred from homology"/>
<dbReference type="FunFam" id="2.70.20.10:FF:000004">
    <property type="entry name" value="DNA topoisomerase"/>
    <property type="match status" value="1"/>
</dbReference>
<accession>A0A9W8DTU3</accession>
<dbReference type="GO" id="GO:0003677">
    <property type="term" value="F:DNA binding"/>
    <property type="evidence" value="ECO:0007669"/>
    <property type="project" value="UniProtKB-KW"/>
</dbReference>
<evidence type="ECO:0000256" key="6">
    <source>
        <dbReference type="ARBA" id="ARBA00022833"/>
    </source>
</evidence>
<feature type="compositionally biased region" description="Polar residues" evidence="12">
    <location>
        <begin position="781"/>
        <end position="797"/>
    </location>
</feature>
<organism evidence="17 18">
    <name type="scientific">Mycoemilia scoparia</name>
    <dbReference type="NCBI Taxonomy" id="417184"/>
    <lineage>
        <taxon>Eukaryota</taxon>
        <taxon>Fungi</taxon>
        <taxon>Fungi incertae sedis</taxon>
        <taxon>Zoopagomycota</taxon>
        <taxon>Kickxellomycotina</taxon>
        <taxon>Kickxellomycetes</taxon>
        <taxon>Kickxellales</taxon>
        <taxon>Kickxellaceae</taxon>
        <taxon>Mycoemilia</taxon>
    </lineage>
</organism>
<dbReference type="InterPro" id="IPR013825">
    <property type="entry name" value="Topo_IA_cen_sub2"/>
</dbReference>
<dbReference type="CDD" id="cd03362">
    <property type="entry name" value="TOPRIM_TopoIA_TopoIII"/>
    <property type="match status" value="1"/>
</dbReference>
<evidence type="ECO:0000256" key="4">
    <source>
        <dbReference type="ARBA" id="ARBA00022723"/>
    </source>
</evidence>
<dbReference type="FunFam" id="1.10.290.10:FF:000001">
    <property type="entry name" value="DNA topoisomerase"/>
    <property type="match status" value="1"/>
</dbReference>
<dbReference type="GO" id="GO:0005634">
    <property type="term" value="C:nucleus"/>
    <property type="evidence" value="ECO:0007669"/>
    <property type="project" value="TreeGrafter"/>
</dbReference>
<dbReference type="Pfam" id="PF01131">
    <property type="entry name" value="Topoisom_bac"/>
    <property type="match status" value="1"/>
</dbReference>
<dbReference type="InterPro" id="IPR023405">
    <property type="entry name" value="Topo_IA_core_domain"/>
</dbReference>
<keyword evidence="6" id="KW-0862">Zinc</keyword>
<keyword evidence="7 11" id="KW-0799">Topoisomerase</keyword>
<feature type="compositionally biased region" description="Polar residues" evidence="12">
    <location>
        <begin position="817"/>
        <end position="829"/>
    </location>
</feature>
<protein>
    <recommendedName>
        <fullName evidence="3 11">DNA topoisomerase</fullName>
        <ecNumber evidence="3 11">5.6.2.1</ecNumber>
    </recommendedName>
</protein>
<comment type="function">
    <text evidence="11">Introduces a single-strand break via transesterification at a target site in duplex DNA. Releases the supercoiling and torsional tension of DNA introduced during the DNA replication and transcription by transiently cleaving and rejoining one strand of the DNA duplex. The scissile phosphodiester is attacked by the catalytic tyrosine of the enzyme, resulting in the formation of a DNA-(5'-phosphotyrosyl)-enzyme intermediate and the expulsion of a 3'-OH DNA strand.</text>
</comment>
<evidence type="ECO:0000256" key="11">
    <source>
        <dbReference type="RuleBase" id="RU362092"/>
    </source>
</evidence>
<dbReference type="SUPFAM" id="SSF57756">
    <property type="entry name" value="Retrovirus zinc finger-like domains"/>
    <property type="match status" value="1"/>
</dbReference>
<evidence type="ECO:0000259" key="15">
    <source>
        <dbReference type="PROSITE" id="PS51999"/>
    </source>
</evidence>
<evidence type="ECO:0000256" key="7">
    <source>
        <dbReference type="ARBA" id="ARBA00023029"/>
    </source>
</evidence>
<comment type="similarity">
    <text evidence="2 11">Belongs to the type IA topoisomerase family.</text>
</comment>
<dbReference type="FunFam" id="3.40.50.140:FF:000005">
    <property type="entry name" value="DNA topoisomerase"/>
    <property type="match status" value="1"/>
</dbReference>
<dbReference type="Gene3D" id="4.10.60.10">
    <property type="entry name" value="Zinc finger, CCHC-type"/>
    <property type="match status" value="1"/>
</dbReference>
<dbReference type="SMART" id="SM00493">
    <property type="entry name" value="TOPRIM"/>
    <property type="match status" value="1"/>
</dbReference>
<dbReference type="SUPFAM" id="SSF56712">
    <property type="entry name" value="Prokaryotic type I DNA topoisomerase"/>
    <property type="match status" value="1"/>
</dbReference>
<evidence type="ECO:0000256" key="12">
    <source>
        <dbReference type="SAM" id="MobiDB-lite"/>
    </source>
</evidence>
<keyword evidence="8 11" id="KW-0238">DNA-binding</keyword>
<feature type="domain" description="Topo IA-type catalytic" evidence="16">
    <location>
        <begin position="164"/>
        <end position="584"/>
    </location>
</feature>
<keyword evidence="4" id="KW-0479">Metal-binding</keyword>
<dbReference type="Gene3D" id="1.10.460.10">
    <property type="entry name" value="Topoisomerase I, domain 2"/>
    <property type="match status" value="1"/>
</dbReference>
<dbReference type="GO" id="GO:0006265">
    <property type="term" value="P:DNA topological change"/>
    <property type="evidence" value="ECO:0007669"/>
    <property type="project" value="InterPro"/>
</dbReference>
<feature type="region of interest" description="Disordered" evidence="12">
    <location>
        <begin position="781"/>
        <end position="829"/>
    </location>
</feature>
<evidence type="ECO:0000256" key="8">
    <source>
        <dbReference type="ARBA" id="ARBA00023125"/>
    </source>
</evidence>
<dbReference type="Gene3D" id="3.40.50.140">
    <property type="match status" value="1"/>
</dbReference>
<evidence type="ECO:0000256" key="2">
    <source>
        <dbReference type="ARBA" id="ARBA00009446"/>
    </source>
</evidence>
<dbReference type="Gene3D" id="2.70.20.10">
    <property type="entry name" value="Topoisomerase I, domain 3"/>
    <property type="match status" value="1"/>
</dbReference>
<comment type="catalytic activity">
    <reaction evidence="1 11">
        <text>ATP-independent breakage of single-stranded DNA, followed by passage and rejoining.</text>
        <dbReference type="EC" id="5.6.2.1"/>
    </reaction>
</comment>
<evidence type="ECO:0000256" key="3">
    <source>
        <dbReference type="ARBA" id="ARBA00012891"/>
    </source>
</evidence>
<dbReference type="InterPro" id="IPR036875">
    <property type="entry name" value="Znf_CCHC_sf"/>
</dbReference>
<dbReference type="PROSITE" id="PS51999">
    <property type="entry name" value="ZF_GRF"/>
    <property type="match status" value="1"/>
</dbReference>
<dbReference type="GO" id="GO:0008270">
    <property type="term" value="F:zinc ion binding"/>
    <property type="evidence" value="ECO:0007669"/>
    <property type="project" value="UniProtKB-KW"/>
</dbReference>
<dbReference type="InterPro" id="IPR034144">
    <property type="entry name" value="TOPRIM_TopoIII"/>
</dbReference>
<keyword evidence="5 10" id="KW-0863">Zinc-finger</keyword>
<dbReference type="InterPro" id="IPR013824">
    <property type="entry name" value="Topo_IA_cen_sub1"/>
</dbReference>
<dbReference type="OrthoDB" id="430051at2759"/>
<evidence type="ECO:0000259" key="14">
    <source>
        <dbReference type="PROSITE" id="PS50880"/>
    </source>
</evidence>
<reference evidence="17" key="1">
    <citation type="submission" date="2022-07" db="EMBL/GenBank/DDBJ databases">
        <title>Phylogenomic reconstructions and comparative analyses of Kickxellomycotina fungi.</title>
        <authorList>
            <person name="Reynolds N.K."/>
            <person name="Stajich J.E."/>
            <person name="Barry K."/>
            <person name="Grigoriev I.V."/>
            <person name="Crous P."/>
            <person name="Smith M.E."/>
        </authorList>
    </citation>
    <scope>NUCLEOTIDE SEQUENCE</scope>
    <source>
        <strain evidence="17">NBRC 100468</strain>
    </source>
</reference>
<dbReference type="InterPro" id="IPR006171">
    <property type="entry name" value="TOPRIM_dom"/>
</dbReference>
<dbReference type="PRINTS" id="PR00417">
    <property type="entry name" value="PRTPISMRASEI"/>
</dbReference>
<comment type="caution">
    <text evidence="17">The sequence shown here is derived from an EMBL/GenBank/DDBJ whole genome shotgun (WGS) entry which is preliminary data.</text>
</comment>
<dbReference type="InterPro" id="IPR001878">
    <property type="entry name" value="Znf_CCHC"/>
</dbReference>
<gene>
    <name evidence="17" type="primary">TOP3</name>
    <name evidence="17" type="ORF">H4219_002863</name>
</gene>
<evidence type="ECO:0000256" key="10">
    <source>
        <dbReference type="PROSITE-ProRule" id="PRU00047"/>
    </source>
</evidence>
<dbReference type="PANTHER" id="PTHR11390">
    <property type="entry name" value="PROKARYOTIC DNA TOPOISOMERASE"/>
    <property type="match status" value="1"/>
</dbReference>
<dbReference type="PROSITE" id="PS52039">
    <property type="entry name" value="TOPO_IA_2"/>
    <property type="match status" value="1"/>
</dbReference>
<feature type="compositionally biased region" description="Low complexity" evidence="12">
    <location>
        <begin position="805"/>
        <end position="816"/>
    </location>
</feature>
<keyword evidence="9 11" id="KW-0413">Isomerase</keyword>
<evidence type="ECO:0000256" key="1">
    <source>
        <dbReference type="ARBA" id="ARBA00000213"/>
    </source>
</evidence>
<dbReference type="PROSITE" id="PS50880">
    <property type="entry name" value="TOPRIM"/>
    <property type="match status" value="1"/>
</dbReference>
<dbReference type="SMART" id="SM00437">
    <property type="entry name" value="TOP1Ac"/>
    <property type="match status" value="1"/>
</dbReference>
<dbReference type="GO" id="GO:0031422">
    <property type="term" value="C:RecQ family helicase-topoisomerase III complex"/>
    <property type="evidence" value="ECO:0007669"/>
    <property type="project" value="TreeGrafter"/>
</dbReference>
<feature type="domain" description="Toprim" evidence="14">
    <location>
        <begin position="2"/>
        <end position="146"/>
    </location>
</feature>
<sequence>MRILCVAEKPAQARSIVEVLSRKNYRPRNGVNSYCRNFDFEYRINGNFVPVTFTSVLGHIKEIEFESDNRSWYSCDPFVLFTAPVKTMVPDRNAGVAKNIQNEARGATHLYIWTDCDREGECIGADIASVARQINPRIDVKRAHFSAITQQELDRAMCAPRLINMDEAAAVNARRELDLRIGAALTRFQTLQLKRLFSEVKDNLISYGPCQFPTLGFVVDQFLKVESFVPESFWFLHVEHENESGKTVFSWKRNKLFDSDACFAFFAKCMVDPKAHVVNVKSNPKDKWRPLPLTTVEMQKMASRYLKITPDRTMVIAEELYNKGFISYPRTETDIFDSSLNLKELVQKQVANGTWGPYAQKLINGEFKCPRPGKNNDKAHPPIHPVIHADGLSGEHAKLYEFICRRFLACCSENAKGHNTEVKIDIRGEEFTTSGLMIIARNYLDVYPYEKWNATTIPTYKLNDQFVPTLFEMRTGTTSAPKLLKDEDLVAIMEKNGIGTDATIAEHIKKVIEREYVCKKQDYLYPSTLGVALVEGYDAIGLDLSLSKPYLRREMELELMRICQGRVRDQDVKRRSIEIYKMVYQNSTREFKKIINAMTKYFGHGPDLSTNGSGGFPGGGGGGDGGGEGGGAIGGMSGFPGHTPLFKCPRCANGTLGPRQRKNKQWMAGCSTYPQCQSVIWIPDIVNDVKVSPTEICQQCSREFNDTVKKVDIKFKRGKAPPSVGQKYCGCLRGCDMFLNETFRINQALLSGHSMRTSSAPNAIPRSNSISTNFASTNQNNTFSSPQPYGRTFSNIPPQHPGIAPTPSSSSSSSTTAYRQNYGQNGKTTSNALFQSSSSFIEQMRELSENSDPSNGKPKCRCGLYANTLVVEKDGPDKGREYYKCSKQVRSCGFFRFVDGLPSKDTSKNLSNCFKCGEQGHWASACTNPQADYNSDFGGSSITRAKKPRQSAKRGRGSSRRGSTSKRRK</sequence>
<dbReference type="GO" id="GO:0006310">
    <property type="term" value="P:DNA recombination"/>
    <property type="evidence" value="ECO:0007669"/>
    <property type="project" value="TreeGrafter"/>
</dbReference>
<name>A0A9W8DTU3_9FUNG</name>
<dbReference type="PANTHER" id="PTHR11390:SF21">
    <property type="entry name" value="DNA TOPOISOMERASE 3-ALPHA"/>
    <property type="match status" value="1"/>
</dbReference>
<dbReference type="InterPro" id="IPR013497">
    <property type="entry name" value="Topo_IA_cen"/>
</dbReference>
<evidence type="ECO:0000259" key="16">
    <source>
        <dbReference type="PROSITE" id="PS52039"/>
    </source>
</evidence>
<dbReference type="EMBL" id="JANBPU010000055">
    <property type="protein sequence ID" value="KAJ1918035.1"/>
    <property type="molecule type" value="Genomic_DNA"/>
</dbReference>
<dbReference type="Gene3D" id="1.10.290.10">
    <property type="entry name" value="Topoisomerase I, domain 4"/>
    <property type="match status" value="1"/>
</dbReference>
<dbReference type="SMART" id="SM00343">
    <property type="entry name" value="ZnF_C2HC"/>
    <property type="match status" value="1"/>
</dbReference>
<dbReference type="SMART" id="SM00436">
    <property type="entry name" value="TOP1Bc"/>
    <property type="match status" value="1"/>
</dbReference>
<dbReference type="Pfam" id="PF01751">
    <property type="entry name" value="Toprim"/>
    <property type="match status" value="1"/>
</dbReference>
<dbReference type="InterPro" id="IPR000380">
    <property type="entry name" value="Topo_IA"/>
</dbReference>
<dbReference type="EC" id="5.6.2.1" evidence="3 11"/>
<dbReference type="GO" id="GO:0003917">
    <property type="term" value="F:DNA topoisomerase type I (single strand cut, ATP-independent) activity"/>
    <property type="evidence" value="ECO:0007669"/>
    <property type="project" value="UniProtKB-EC"/>
</dbReference>
<dbReference type="CDD" id="cd00186">
    <property type="entry name" value="TOP1Ac"/>
    <property type="match status" value="1"/>
</dbReference>
<evidence type="ECO:0000256" key="9">
    <source>
        <dbReference type="ARBA" id="ARBA00023235"/>
    </source>
</evidence>
<dbReference type="GO" id="GO:0006281">
    <property type="term" value="P:DNA repair"/>
    <property type="evidence" value="ECO:0007669"/>
    <property type="project" value="TreeGrafter"/>
</dbReference>
<evidence type="ECO:0000313" key="17">
    <source>
        <dbReference type="EMBL" id="KAJ1918035.1"/>
    </source>
</evidence>
<evidence type="ECO:0000259" key="13">
    <source>
        <dbReference type="PROSITE" id="PS50158"/>
    </source>
</evidence>
<keyword evidence="18" id="KW-1185">Reference proteome</keyword>
<dbReference type="PROSITE" id="PS50158">
    <property type="entry name" value="ZF_CCHC"/>
    <property type="match status" value="1"/>
</dbReference>
<dbReference type="InterPro" id="IPR013826">
    <property type="entry name" value="Topo_IA_cen_sub3"/>
</dbReference>
<dbReference type="InterPro" id="IPR010666">
    <property type="entry name" value="Znf_GRF"/>
</dbReference>
<evidence type="ECO:0000256" key="5">
    <source>
        <dbReference type="ARBA" id="ARBA00022771"/>
    </source>
</evidence>
<dbReference type="InterPro" id="IPR003601">
    <property type="entry name" value="Topo_IA_2"/>
</dbReference>
<dbReference type="AlphaFoldDB" id="A0A9W8DTU3"/>
<feature type="region of interest" description="Disordered" evidence="12">
    <location>
        <begin position="612"/>
        <end position="634"/>
    </location>
</feature>
<dbReference type="Pfam" id="PF06839">
    <property type="entry name" value="Zn_ribbon_GRF"/>
    <property type="match status" value="1"/>
</dbReference>
<feature type="region of interest" description="Disordered" evidence="12">
    <location>
        <begin position="937"/>
        <end position="969"/>
    </location>
</feature>
<feature type="compositionally biased region" description="Basic residues" evidence="12">
    <location>
        <begin position="944"/>
        <end position="969"/>
    </location>
</feature>
<dbReference type="Pfam" id="PF00098">
    <property type="entry name" value="zf-CCHC"/>
    <property type="match status" value="1"/>
</dbReference>
<dbReference type="Proteomes" id="UP001150538">
    <property type="component" value="Unassembled WGS sequence"/>
</dbReference>